<dbReference type="AlphaFoldDB" id="A0A1W1E9B8"/>
<name>A0A1W1E9B8_9ZZZZ</name>
<evidence type="ECO:0008006" key="2">
    <source>
        <dbReference type="Google" id="ProtNLM"/>
    </source>
</evidence>
<dbReference type="EMBL" id="FPIB01000017">
    <property type="protein sequence ID" value="SFV90553.1"/>
    <property type="molecule type" value="Genomic_DNA"/>
</dbReference>
<proteinExistence type="predicted"/>
<accession>A0A1W1E9B8</accession>
<evidence type="ECO:0000313" key="1">
    <source>
        <dbReference type="EMBL" id="SFV90553.1"/>
    </source>
</evidence>
<gene>
    <name evidence="1" type="ORF">MNB_SV-4-878</name>
</gene>
<reference evidence="1" key="1">
    <citation type="submission" date="2016-10" db="EMBL/GenBank/DDBJ databases">
        <authorList>
            <person name="de Groot N.N."/>
        </authorList>
    </citation>
    <scope>NUCLEOTIDE SEQUENCE</scope>
</reference>
<sequence length="69" mass="8023">MKQKIFFICFIGVTVFSGCHELDNVLIPIHRSTEELNTTTSSLSIPVLDRLPYSDVHFKRDKIVMEKHF</sequence>
<protein>
    <recommendedName>
        <fullName evidence="2">Lipoprotein</fullName>
    </recommendedName>
</protein>
<organism evidence="1">
    <name type="scientific">hydrothermal vent metagenome</name>
    <dbReference type="NCBI Taxonomy" id="652676"/>
    <lineage>
        <taxon>unclassified sequences</taxon>
        <taxon>metagenomes</taxon>
        <taxon>ecological metagenomes</taxon>
    </lineage>
</organism>
<dbReference type="PROSITE" id="PS51257">
    <property type="entry name" value="PROKAR_LIPOPROTEIN"/>
    <property type="match status" value="1"/>
</dbReference>